<dbReference type="EMBL" id="CP036267">
    <property type="protein sequence ID" value="QDT33843.1"/>
    <property type="molecule type" value="Genomic_DNA"/>
</dbReference>
<evidence type="ECO:0000256" key="2">
    <source>
        <dbReference type="ARBA" id="ARBA00022908"/>
    </source>
</evidence>
<dbReference type="PANTHER" id="PTHR30349:SF64">
    <property type="entry name" value="PROPHAGE INTEGRASE INTD-RELATED"/>
    <property type="match status" value="1"/>
</dbReference>
<dbReference type="Gene3D" id="1.10.443.10">
    <property type="entry name" value="Intergrase catalytic core"/>
    <property type="match status" value="1"/>
</dbReference>
<comment type="similarity">
    <text evidence="1">Belongs to the 'phage' integrase family.</text>
</comment>
<dbReference type="RefSeq" id="WP_391600785.1">
    <property type="nucleotide sequence ID" value="NZ_CP036267.1"/>
</dbReference>
<accession>A0A517QQH0</accession>
<dbReference type="InterPro" id="IPR011946">
    <property type="entry name" value="Integrase_integron-type"/>
</dbReference>
<dbReference type="Gene3D" id="1.10.150.130">
    <property type="match status" value="1"/>
</dbReference>
<dbReference type="Proteomes" id="UP000315724">
    <property type="component" value="Chromosome"/>
</dbReference>
<keyword evidence="4" id="KW-0233">DNA recombination</keyword>
<dbReference type="GO" id="GO:0015074">
    <property type="term" value="P:DNA integration"/>
    <property type="evidence" value="ECO:0007669"/>
    <property type="project" value="UniProtKB-KW"/>
</dbReference>
<keyword evidence="2" id="KW-0229">DNA integration</keyword>
<dbReference type="InterPro" id="IPR013762">
    <property type="entry name" value="Integrase-like_cat_sf"/>
</dbReference>
<dbReference type="Pfam" id="PF13495">
    <property type="entry name" value="Phage_int_SAM_4"/>
    <property type="match status" value="1"/>
</dbReference>
<dbReference type="GO" id="GO:0003677">
    <property type="term" value="F:DNA binding"/>
    <property type="evidence" value="ECO:0007669"/>
    <property type="project" value="UniProtKB-KW"/>
</dbReference>
<dbReference type="CDD" id="cd01193">
    <property type="entry name" value="INT_IntI_C"/>
    <property type="match status" value="1"/>
</dbReference>
<dbReference type="NCBIfam" id="TIGR02249">
    <property type="entry name" value="integrase_gron"/>
    <property type="match status" value="1"/>
</dbReference>
<evidence type="ECO:0000313" key="8">
    <source>
        <dbReference type="Proteomes" id="UP000315724"/>
    </source>
</evidence>
<proteinExistence type="inferred from homology"/>
<gene>
    <name evidence="7" type="primary">xerC_3</name>
    <name evidence="7" type="ORF">Mal48_30990</name>
</gene>
<feature type="region of interest" description="Disordered" evidence="5">
    <location>
        <begin position="1"/>
        <end position="29"/>
    </location>
</feature>
<reference evidence="7 8" key="1">
    <citation type="submission" date="2019-02" db="EMBL/GenBank/DDBJ databases">
        <title>Deep-cultivation of Planctomycetes and their phenomic and genomic characterization uncovers novel biology.</title>
        <authorList>
            <person name="Wiegand S."/>
            <person name="Jogler M."/>
            <person name="Boedeker C."/>
            <person name="Pinto D."/>
            <person name="Vollmers J."/>
            <person name="Rivas-Marin E."/>
            <person name="Kohn T."/>
            <person name="Peeters S.H."/>
            <person name="Heuer A."/>
            <person name="Rast P."/>
            <person name="Oberbeckmann S."/>
            <person name="Bunk B."/>
            <person name="Jeske O."/>
            <person name="Meyerdierks A."/>
            <person name="Storesund J.E."/>
            <person name="Kallscheuer N."/>
            <person name="Luecker S."/>
            <person name="Lage O.M."/>
            <person name="Pohl T."/>
            <person name="Merkel B.J."/>
            <person name="Hornburger P."/>
            <person name="Mueller R.-W."/>
            <person name="Bruemmer F."/>
            <person name="Labrenz M."/>
            <person name="Spormann A.M."/>
            <person name="Op den Camp H."/>
            <person name="Overmann J."/>
            <person name="Amann R."/>
            <person name="Jetten M.S.M."/>
            <person name="Mascher T."/>
            <person name="Medema M.H."/>
            <person name="Devos D.P."/>
            <person name="Kaster A.-K."/>
            <person name="Ovreas L."/>
            <person name="Rohde M."/>
            <person name="Galperin M.Y."/>
            <person name="Jogler C."/>
        </authorList>
    </citation>
    <scope>NUCLEOTIDE SEQUENCE [LARGE SCALE GENOMIC DNA]</scope>
    <source>
        <strain evidence="7 8">Mal48</strain>
    </source>
</reference>
<dbReference type="PANTHER" id="PTHR30349">
    <property type="entry name" value="PHAGE INTEGRASE-RELATED"/>
    <property type="match status" value="1"/>
</dbReference>
<evidence type="ECO:0000256" key="4">
    <source>
        <dbReference type="ARBA" id="ARBA00023172"/>
    </source>
</evidence>
<dbReference type="PROSITE" id="PS51898">
    <property type="entry name" value="TYR_RECOMBINASE"/>
    <property type="match status" value="1"/>
</dbReference>
<protein>
    <submittedName>
        <fullName evidence="7">Tyrosine recombinase XerC</fullName>
    </submittedName>
</protein>
<dbReference type="InterPro" id="IPR002104">
    <property type="entry name" value="Integrase_catalytic"/>
</dbReference>
<dbReference type="Pfam" id="PF00589">
    <property type="entry name" value="Phage_integrase"/>
    <property type="match status" value="1"/>
</dbReference>
<evidence type="ECO:0000256" key="5">
    <source>
        <dbReference type="SAM" id="MobiDB-lite"/>
    </source>
</evidence>
<evidence type="ECO:0000256" key="3">
    <source>
        <dbReference type="ARBA" id="ARBA00023125"/>
    </source>
</evidence>
<dbReference type="GO" id="GO:0006310">
    <property type="term" value="P:DNA recombination"/>
    <property type="evidence" value="ECO:0007669"/>
    <property type="project" value="UniProtKB-KW"/>
</dbReference>
<dbReference type="InterPro" id="IPR004107">
    <property type="entry name" value="Integrase_SAM-like_N"/>
</dbReference>
<dbReference type="AlphaFoldDB" id="A0A517QQH0"/>
<evidence type="ECO:0000313" key="7">
    <source>
        <dbReference type="EMBL" id="QDT33843.1"/>
    </source>
</evidence>
<keyword evidence="8" id="KW-1185">Reference proteome</keyword>
<evidence type="ECO:0000256" key="1">
    <source>
        <dbReference type="ARBA" id="ARBA00008857"/>
    </source>
</evidence>
<dbReference type="KEGG" id="tpol:Mal48_30990"/>
<name>A0A517QQH0_9PLAN</name>
<sequence length="350" mass="40134">MRQDVASNKPKRQSQNFHQRDHNGRPKLLDQMREKLRTMRYAYRTEISYVNWVEKFLRFHRDSDGRWRHPTTMGNLEIERFLSHLAINRRVSASTQKQALCAIVFLYQHVLEIKLGTINVQPASRPPRIPDVLSQDEVAALLSEIKHPTYLLMAQLMYGSGLRLMECCRLRIKDVDLKRMQIIVRDGKGGKDRALPLPEMCVEQLKIHIQRSISMAQEDEALGTAGVSLPDAFDRKSPLAAHSPSWQYVFASRSLCKDPRNPQGPFYRHHVHENSLQKAVKKAVTKLGTTKRVGCHTFRHCFATHLLENGYDIRTVQQLLGHKDVSTTMIYTHVLQKGACGVRSPLDVVG</sequence>
<organism evidence="7 8">
    <name type="scientific">Thalassoglobus polymorphus</name>
    <dbReference type="NCBI Taxonomy" id="2527994"/>
    <lineage>
        <taxon>Bacteria</taxon>
        <taxon>Pseudomonadati</taxon>
        <taxon>Planctomycetota</taxon>
        <taxon>Planctomycetia</taxon>
        <taxon>Planctomycetales</taxon>
        <taxon>Planctomycetaceae</taxon>
        <taxon>Thalassoglobus</taxon>
    </lineage>
</organism>
<feature type="domain" description="Tyr recombinase" evidence="6">
    <location>
        <begin position="128"/>
        <end position="344"/>
    </location>
</feature>
<evidence type="ECO:0000259" key="6">
    <source>
        <dbReference type="PROSITE" id="PS51898"/>
    </source>
</evidence>
<keyword evidence="3" id="KW-0238">DNA-binding</keyword>
<dbReference type="InterPro" id="IPR011010">
    <property type="entry name" value="DNA_brk_join_enz"/>
</dbReference>
<dbReference type="InterPro" id="IPR010998">
    <property type="entry name" value="Integrase_recombinase_N"/>
</dbReference>
<feature type="compositionally biased region" description="Basic and acidic residues" evidence="5">
    <location>
        <begin position="18"/>
        <end position="29"/>
    </location>
</feature>
<dbReference type="InterPro" id="IPR050090">
    <property type="entry name" value="Tyrosine_recombinase_XerCD"/>
</dbReference>
<dbReference type="SUPFAM" id="SSF56349">
    <property type="entry name" value="DNA breaking-rejoining enzymes"/>
    <property type="match status" value="1"/>
</dbReference>